<name>A0A4U0X8B8_9PEZI</name>
<organism evidence="2 3">
    <name type="scientific">Cryomyces minteri</name>
    <dbReference type="NCBI Taxonomy" id="331657"/>
    <lineage>
        <taxon>Eukaryota</taxon>
        <taxon>Fungi</taxon>
        <taxon>Dikarya</taxon>
        <taxon>Ascomycota</taxon>
        <taxon>Pezizomycotina</taxon>
        <taxon>Dothideomycetes</taxon>
        <taxon>Dothideomycetes incertae sedis</taxon>
        <taxon>Cryomyces</taxon>
    </lineage>
</organism>
<dbReference type="AlphaFoldDB" id="A0A4U0X8B8"/>
<feature type="compositionally biased region" description="Basic and acidic residues" evidence="1">
    <location>
        <begin position="127"/>
        <end position="136"/>
    </location>
</feature>
<feature type="compositionally biased region" description="Polar residues" evidence="1">
    <location>
        <begin position="1"/>
        <end position="16"/>
    </location>
</feature>
<feature type="compositionally biased region" description="Low complexity" evidence="1">
    <location>
        <begin position="579"/>
        <end position="593"/>
    </location>
</feature>
<feature type="region of interest" description="Disordered" evidence="1">
    <location>
        <begin position="630"/>
        <end position="685"/>
    </location>
</feature>
<feature type="compositionally biased region" description="Polar residues" evidence="1">
    <location>
        <begin position="800"/>
        <end position="825"/>
    </location>
</feature>
<feature type="compositionally biased region" description="Polar residues" evidence="1">
    <location>
        <begin position="332"/>
        <end position="344"/>
    </location>
</feature>
<evidence type="ECO:0000256" key="1">
    <source>
        <dbReference type="SAM" id="MobiDB-lite"/>
    </source>
</evidence>
<evidence type="ECO:0000313" key="2">
    <source>
        <dbReference type="EMBL" id="TKA70785.1"/>
    </source>
</evidence>
<gene>
    <name evidence="2" type="ORF">B0A49_07352</name>
</gene>
<feature type="compositionally biased region" description="Basic and acidic residues" evidence="1">
    <location>
        <begin position="267"/>
        <end position="281"/>
    </location>
</feature>
<feature type="region of interest" description="Disordered" evidence="1">
    <location>
        <begin position="464"/>
        <end position="618"/>
    </location>
</feature>
<keyword evidence="3" id="KW-1185">Reference proteome</keyword>
<sequence length="1265" mass="138646">MSQNEQLPYGQFTVQLRASDAANPPTPRSEEKRDSVQEVTQREVSAGGQDWQIGNHSREEFLQDARSASPSKPIPEFTAVEEDENARLVEKVLRVDIQLEQLLRVNTHREEKGQEGGSASSIVSNDTIEKEHKTSQNRDNFPGGEYGPEKLQRQQTRTLPPTWRHCLLLPSDRLYQPALPPSGHRLSRHFSNPIRTSRSIAPQVIYYKPGASSPNKVIRSGTRAYGGGKGLNMAPYAAETPRTSAANQTRPTPKKVHARIVPAVPRSFEKPRTAKPGKDVSIKTPVEAQTSKQDLTDTRETISGAHASSLTVEILQNRSFSPLNGTKLGSAVTASPSIRNTTPITGDESASPVHSADLRLTETNQEDRPESVLSAGNASEYINSSTASTHEPAVLDSHEELQLSSHELAAAASPASEKSKLAEAVSHVSQEQISSTSKELVVQGPRDTLILDSSDRLPLDPQADEIAQERPTMSNTAATIKVPSPRTDSAKKGKRTSKKAAKASKQKALTGDENAQPGLSVANRQSPSYDETAPTRRPESGQAAAVAMRLTSHRINRGARNGSGASSDTPVPEPALQIASNGSNHHSPPSASPRSRRQTLLSPFPSSFPPQGLADQGGSLRQQDHLHNLAHGGYVDSSGPSPTGNRHPVVRSPSFPQMGISPPPGLSQNGMRIRPVYGPAQSTPEHLGQITYSNRAYAVTNGPVPVGGFQVPSNMIHQGPSADEGPTGSRPISDASRRSSGIPALVTRQHGLARQSSNQRSYEQESGQQGSGLEGLEPQLVDQSHYHPQGPVLPAPPPQRLTQYDQSMQGQPSQLAAHQHSNMSVPPQHFPHQYDRSPRDHISPLQGQQTPSQPTHPQQGYSRPFPMHGQLPYLMHHLGSQFGSAQFADYILHLGYAENQSTDIPVHGLIISQSPTLQRLMMAAASQDHSPRILTMTLQDGFITYVGVSQVVQHLYGMGPFEFDRAWSGSPAVYGLEVRVCMEHAVAFMGAGLLLEIPSAIEHGYNSIVKLLCWSTLESAFNWAISKGLSPEWLMEDAPADIYHPVKPRTTADALSFPPYNTHMDSSLWMPNLLHEVMSFIVRNTPTNFVLDRTAPPLKGFPRLPFMTGTRPSYSHPGLRQVKFGDLPLPLPNARTNAGYSQDVLSSMFLSFPFALLKRTFEHNDMRERFGRDDLGRLIHTVVEERSRRRLAVLQNPHAVQNYESWKSVYSDKTPSGSTVPNFDELNWQERVERSGQPGPEWRLWRYWQGVRTTTDHVTPDANEA</sequence>
<dbReference type="OrthoDB" id="3928985at2759"/>
<feature type="compositionally biased region" description="Basic and acidic residues" evidence="1">
    <location>
        <begin position="832"/>
        <end position="842"/>
    </location>
</feature>
<reference evidence="2 3" key="1">
    <citation type="submission" date="2017-03" db="EMBL/GenBank/DDBJ databases">
        <title>Genomes of endolithic fungi from Antarctica.</title>
        <authorList>
            <person name="Coleine C."/>
            <person name="Masonjones S."/>
            <person name="Stajich J.E."/>
        </authorList>
    </citation>
    <scope>NUCLEOTIDE SEQUENCE [LARGE SCALE GENOMIC DNA]</scope>
    <source>
        <strain evidence="2 3">CCFEE 5187</strain>
    </source>
</reference>
<feature type="region of interest" description="Disordered" evidence="1">
    <location>
        <begin position="709"/>
        <end position="866"/>
    </location>
</feature>
<feature type="region of interest" description="Disordered" evidence="1">
    <location>
        <begin position="108"/>
        <end position="158"/>
    </location>
</feature>
<feature type="compositionally biased region" description="Basic residues" evidence="1">
    <location>
        <begin position="492"/>
        <end position="505"/>
    </location>
</feature>
<accession>A0A4U0X8B8</accession>
<feature type="region of interest" description="Disordered" evidence="1">
    <location>
        <begin position="1"/>
        <end position="73"/>
    </location>
</feature>
<proteinExistence type="predicted"/>
<feature type="compositionally biased region" description="Low complexity" evidence="1">
    <location>
        <begin position="846"/>
        <end position="860"/>
    </location>
</feature>
<feature type="region of interest" description="Disordered" evidence="1">
    <location>
        <begin position="329"/>
        <end position="353"/>
    </location>
</feature>
<feature type="region of interest" description="Disordered" evidence="1">
    <location>
        <begin position="267"/>
        <end position="302"/>
    </location>
</feature>
<evidence type="ECO:0000313" key="3">
    <source>
        <dbReference type="Proteomes" id="UP000308768"/>
    </source>
</evidence>
<protein>
    <submittedName>
        <fullName evidence="2">Uncharacterized protein</fullName>
    </submittedName>
</protein>
<dbReference type="Proteomes" id="UP000308768">
    <property type="component" value="Unassembled WGS sequence"/>
</dbReference>
<comment type="caution">
    <text evidence="2">The sequence shown here is derived from an EMBL/GenBank/DDBJ whole genome shotgun (WGS) entry which is preliminary data.</text>
</comment>
<dbReference type="EMBL" id="NAJN01000616">
    <property type="protein sequence ID" value="TKA70785.1"/>
    <property type="molecule type" value="Genomic_DNA"/>
</dbReference>
<feature type="compositionally biased region" description="Polar residues" evidence="1">
    <location>
        <begin position="117"/>
        <end position="126"/>
    </location>
</feature>